<dbReference type="AlphaFoldDB" id="A0AAW0D2N3"/>
<evidence type="ECO:0000313" key="4">
    <source>
        <dbReference type="EMBL" id="KAK7045159.1"/>
    </source>
</evidence>
<protein>
    <recommendedName>
        <fullName evidence="3">DUF6534 domain-containing protein</fullName>
    </recommendedName>
</protein>
<comment type="caution">
    <text evidence="4">The sequence shown here is derived from an EMBL/GenBank/DDBJ whole genome shotgun (WGS) entry which is preliminary data.</text>
</comment>
<dbReference type="PANTHER" id="PTHR40465:SF1">
    <property type="entry name" value="DUF6534 DOMAIN-CONTAINING PROTEIN"/>
    <property type="match status" value="1"/>
</dbReference>
<keyword evidence="2" id="KW-0812">Transmembrane</keyword>
<keyword evidence="5" id="KW-1185">Reference proteome</keyword>
<keyword evidence="2" id="KW-1133">Transmembrane helix</keyword>
<dbReference type="Pfam" id="PF20152">
    <property type="entry name" value="DUF6534"/>
    <property type="match status" value="1"/>
</dbReference>
<evidence type="ECO:0000313" key="5">
    <source>
        <dbReference type="Proteomes" id="UP001362999"/>
    </source>
</evidence>
<feature type="transmembrane region" description="Helical" evidence="2">
    <location>
        <begin position="6"/>
        <end position="30"/>
    </location>
</feature>
<evidence type="ECO:0000256" key="1">
    <source>
        <dbReference type="SAM" id="MobiDB-lite"/>
    </source>
</evidence>
<feature type="compositionally biased region" description="Basic and acidic residues" evidence="1">
    <location>
        <begin position="289"/>
        <end position="304"/>
    </location>
</feature>
<sequence length="319" mass="35409">MGEFTQSIGALTLGVVFNTYMMGVLMSQFFTYWTNKNDDSVWIGLLVFFLFAINAVHSGTVVYMLWFYTVDNFTNAAIVTHNIWAPPFTAVVTAILAFIFHTFQSWRIYKFTGSKFLSIALIVGAVAAIATGLAAAIGSWLTRDRRKLAAIQPIVYTNLTLQTIVDVIIAGTITIVLTRSKTSFARTDRVLNRLIQTAVQSGCFTAVFALGTLFSFKFKPASFVLLIFAVPIGRIYTHTLMDHFTRRNQLRDLLSNNGNMISVPNFGRTSDGVHVTVDTIMMDSTSTPRDADTQTSTRKDKDQDYGSDITGNLKGRPDL</sequence>
<evidence type="ECO:0000256" key="2">
    <source>
        <dbReference type="SAM" id="Phobius"/>
    </source>
</evidence>
<feature type="domain" description="DUF6534" evidence="3">
    <location>
        <begin position="163"/>
        <end position="247"/>
    </location>
</feature>
<feature type="transmembrane region" description="Helical" evidence="2">
    <location>
        <begin position="190"/>
        <end position="214"/>
    </location>
</feature>
<reference evidence="4 5" key="1">
    <citation type="journal article" date="2024" name="J Genomics">
        <title>Draft genome sequencing and assembly of Favolaschia claudopus CIRM-BRFM 2984 isolated from oak limbs.</title>
        <authorList>
            <person name="Navarro D."/>
            <person name="Drula E."/>
            <person name="Chaduli D."/>
            <person name="Cazenave R."/>
            <person name="Ahrendt S."/>
            <person name="Wang J."/>
            <person name="Lipzen A."/>
            <person name="Daum C."/>
            <person name="Barry K."/>
            <person name="Grigoriev I.V."/>
            <person name="Favel A."/>
            <person name="Rosso M.N."/>
            <person name="Martin F."/>
        </authorList>
    </citation>
    <scope>NUCLEOTIDE SEQUENCE [LARGE SCALE GENOMIC DNA]</scope>
    <source>
        <strain evidence="4 5">CIRM-BRFM 2984</strain>
    </source>
</reference>
<feature type="transmembrane region" description="Helical" evidence="2">
    <location>
        <begin position="83"/>
        <end position="104"/>
    </location>
</feature>
<dbReference type="PANTHER" id="PTHR40465">
    <property type="entry name" value="CHROMOSOME 1, WHOLE GENOME SHOTGUN SEQUENCE"/>
    <property type="match status" value="1"/>
</dbReference>
<proteinExistence type="predicted"/>
<accession>A0AAW0D2N3</accession>
<feature type="transmembrane region" description="Helical" evidence="2">
    <location>
        <begin position="220"/>
        <end position="237"/>
    </location>
</feature>
<feature type="transmembrane region" description="Helical" evidence="2">
    <location>
        <begin position="154"/>
        <end position="178"/>
    </location>
</feature>
<feature type="transmembrane region" description="Helical" evidence="2">
    <location>
        <begin position="42"/>
        <end position="68"/>
    </location>
</feature>
<feature type="region of interest" description="Disordered" evidence="1">
    <location>
        <begin position="284"/>
        <end position="319"/>
    </location>
</feature>
<name>A0AAW0D2N3_9AGAR</name>
<dbReference type="InterPro" id="IPR045339">
    <property type="entry name" value="DUF6534"/>
</dbReference>
<gene>
    <name evidence="4" type="ORF">R3P38DRAFT_2882851</name>
</gene>
<dbReference type="Proteomes" id="UP001362999">
    <property type="component" value="Unassembled WGS sequence"/>
</dbReference>
<keyword evidence="2" id="KW-0472">Membrane</keyword>
<organism evidence="4 5">
    <name type="scientific">Favolaschia claudopus</name>
    <dbReference type="NCBI Taxonomy" id="2862362"/>
    <lineage>
        <taxon>Eukaryota</taxon>
        <taxon>Fungi</taxon>
        <taxon>Dikarya</taxon>
        <taxon>Basidiomycota</taxon>
        <taxon>Agaricomycotina</taxon>
        <taxon>Agaricomycetes</taxon>
        <taxon>Agaricomycetidae</taxon>
        <taxon>Agaricales</taxon>
        <taxon>Marasmiineae</taxon>
        <taxon>Mycenaceae</taxon>
        <taxon>Favolaschia</taxon>
    </lineage>
</organism>
<dbReference type="EMBL" id="JAWWNJ010000011">
    <property type="protein sequence ID" value="KAK7045159.1"/>
    <property type="molecule type" value="Genomic_DNA"/>
</dbReference>
<feature type="transmembrane region" description="Helical" evidence="2">
    <location>
        <begin position="116"/>
        <end position="142"/>
    </location>
</feature>
<evidence type="ECO:0000259" key="3">
    <source>
        <dbReference type="Pfam" id="PF20152"/>
    </source>
</evidence>